<name>A0A1G7QAV4_9EURY</name>
<keyword evidence="3" id="KW-1185">Reference proteome</keyword>
<evidence type="ECO:0000313" key="3">
    <source>
        <dbReference type="Proteomes" id="UP000199076"/>
    </source>
</evidence>
<protein>
    <submittedName>
        <fullName evidence="2">Uncharacterized protein</fullName>
    </submittedName>
</protein>
<gene>
    <name evidence="2" type="ORF">SAMN05216218_11242</name>
</gene>
<feature type="region of interest" description="Disordered" evidence="1">
    <location>
        <begin position="25"/>
        <end position="70"/>
    </location>
</feature>
<dbReference type="Proteomes" id="UP000199076">
    <property type="component" value="Unassembled WGS sequence"/>
</dbReference>
<accession>A0A1G7QAV4</accession>
<evidence type="ECO:0000256" key="1">
    <source>
        <dbReference type="SAM" id="MobiDB-lite"/>
    </source>
</evidence>
<sequence>MGVYTEADGPAFFTTGSMTTALDTRVVGDGTDGLGEGEPRNRSGRTVTGSAGPAVREHRRDGAAGERSQR</sequence>
<dbReference type="RefSeq" id="WP_092693811.1">
    <property type="nucleotide sequence ID" value="NZ_FNBK01000012.1"/>
</dbReference>
<evidence type="ECO:0000313" key="2">
    <source>
        <dbReference type="EMBL" id="SDF95049.1"/>
    </source>
</evidence>
<dbReference type="AlphaFoldDB" id="A0A1G7QAV4"/>
<proteinExistence type="predicted"/>
<reference evidence="3" key="1">
    <citation type="submission" date="2016-10" db="EMBL/GenBank/DDBJ databases">
        <authorList>
            <person name="Varghese N."/>
            <person name="Submissions S."/>
        </authorList>
    </citation>
    <scope>NUCLEOTIDE SEQUENCE [LARGE SCALE GENOMIC DNA]</scope>
    <source>
        <strain evidence="3">IBRC-M 10760</strain>
    </source>
</reference>
<organism evidence="2 3">
    <name type="scientific">Halorientalis regularis</name>
    <dbReference type="NCBI Taxonomy" id="660518"/>
    <lineage>
        <taxon>Archaea</taxon>
        <taxon>Methanobacteriati</taxon>
        <taxon>Methanobacteriota</taxon>
        <taxon>Stenosarchaea group</taxon>
        <taxon>Halobacteria</taxon>
        <taxon>Halobacteriales</taxon>
        <taxon>Haloarculaceae</taxon>
        <taxon>Halorientalis</taxon>
    </lineage>
</organism>
<feature type="compositionally biased region" description="Basic and acidic residues" evidence="1">
    <location>
        <begin position="55"/>
        <end position="70"/>
    </location>
</feature>
<dbReference type="EMBL" id="FNBK01000012">
    <property type="protein sequence ID" value="SDF95049.1"/>
    <property type="molecule type" value="Genomic_DNA"/>
</dbReference>